<reference evidence="1" key="1">
    <citation type="submission" date="2021-06" db="EMBL/GenBank/DDBJ databases">
        <authorList>
            <person name="Kallberg Y."/>
            <person name="Tangrot J."/>
            <person name="Rosling A."/>
        </authorList>
    </citation>
    <scope>NUCLEOTIDE SEQUENCE</scope>
    <source>
        <strain evidence="1">BR232B</strain>
    </source>
</reference>
<sequence length="141" mass="15782">MLVNREGNNTTKVSGFVDNYSSPGITALCLELSSRRDLVYTAKSPSSRQKLDSVCVQISKSFTRQEWKAPIAKDGGIIRVRKQRDMTRVSIEHYTTSEIVSSVKIFSSDYGKLNLSGLCLVSLKSYKRSTELLHMLLDSDV</sequence>
<keyword evidence="2" id="KW-1185">Reference proteome</keyword>
<dbReference type="Proteomes" id="UP000789739">
    <property type="component" value="Unassembled WGS sequence"/>
</dbReference>
<proteinExistence type="predicted"/>
<accession>A0A9N9BSE6</accession>
<dbReference type="EMBL" id="CAJVPI010000842">
    <property type="protein sequence ID" value="CAG8576553.1"/>
    <property type="molecule type" value="Genomic_DNA"/>
</dbReference>
<name>A0A9N9BSE6_9GLOM</name>
<evidence type="ECO:0000313" key="1">
    <source>
        <dbReference type="EMBL" id="CAG8576553.1"/>
    </source>
</evidence>
<dbReference type="AlphaFoldDB" id="A0A9N9BSE6"/>
<evidence type="ECO:0000313" key="2">
    <source>
        <dbReference type="Proteomes" id="UP000789739"/>
    </source>
</evidence>
<organism evidence="1 2">
    <name type="scientific">Paraglomus brasilianum</name>
    <dbReference type="NCBI Taxonomy" id="144538"/>
    <lineage>
        <taxon>Eukaryota</taxon>
        <taxon>Fungi</taxon>
        <taxon>Fungi incertae sedis</taxon>
        <taxon>Mucoromycota</taxon>
        <taxon>Glomeromycotina</taxon>
        <taxon>Glomeromycetes</taxon>
        <taxon>Paraglomerales</taxon>
        <taxon>Paraglomeraceae</taxon>
        <taxon>Paraglomus</taxon>
    </lineage>
</organism>
<comment type="caution">
    <text evidence="1">The sequence shown here is derived from an EMBL/GenBank/DDBJ whole genome shotgun (WGS) entry which is preliminary data.</text>
</comment>
<gene>
    <name evidence="1" type="ORF">PBRASI_LOCUS6392</name>
</gene>
<protein>
    <submittedName>
        <fullName evidence="1">2150_t:CDS:1</fullName>
    </submittedName>
</protein>